<dbReference type="GO" id="GO:0031419">
    <property type="term" value="F:cobalamin binding"/>
    <property type="evidence" value="ECO:0007669"/>
    <property type="project" value="UniProtKB-KW"/>
</dbReference>
<dbReference type="InterPro" id="IPR006141">
    <property type="entry name" value="Intein_N"/>
</dbReference>
<dbReference type="Gene3D" id="3.20.70.20">
    <property type="match status" value="3"/>
</dbReference>
<dbReference type="SUPFAM" id="SSF51294">
    <property type="entry name" value="Hedgehog/intein (Hint) domain"/>
    <property type="match status" value="1"/>
</dbReference>
<evidence type="ECO:0000259" key="15">
    <source>
        <dbReference type="Pfam" id="PF21995"/>
    </source>
</evidence>
<dbReference type="GO" id="GO:0016539">
    <property type="term" value="P:intein-mediated protein splicing"/>
    <property type="evidence" value="ECO:0007669"/>
    <property type="project" value="InterPro"/>
</dbReference>
<name>A0A6J5MA54_9CAUD</name>
<dbReference type="InterPro" id="IPR036844">
    <property type="entry name" value="Hint_dom_sf"/>
</dbReference>
<evidence type="ECO:0000256" key="6">
    <source>
        <dbReference type="ARBA" id="ARBA00022813"/>
    </source>
</evidence>
<evidence type="ECO:0000256" key="7">
    <source>
        <dbReference type="ARBA" id="ARBA00023000"/>
    </source>
</evidence>
<dbReference type="GO" id="GO:0004748">
    <property type="term" value="F:ribonucleoside-diphosphate reductase activity, thioredoxin disulfide as acceptor"/>
    <property type="evidence" value="ECO:0007669"/>
    <property type="project" value="TreeGrafter"/>
</dbReference>
<feature type="domain" description="Ribonucleotide reductase alpha-helical" evidence="14">
    <location>
        <begin position="8"/>
        <end position="80"/>
    </location>
</feature>
<comment type="catalytic activity">
    <reaction evidence="12">
        <text>a 2'-deoxyribonucleoside 5'-triphosphate + [thioredoxin]-disulfide + H2O = a ribonucleoside 5'-triphosphate + [thioredoxin]-dithiol</text>
        <dbReference type="Rhea" id="RHEA:12701"/>
        <dbReference type="Rhea" id="RHEA-COMP:10698"/>
        <dbReference type="Rhea" id="RHEA-COMP:10700"/>
        <dbReference type="ChEBI" id="CHEBI:15377"/>
        <dbReference type="ChEBI" id="CHEBI:29950"/>
        <dbReference type="ChEBI" id="CHEBI:50058"/>
        <dbReference type="ChEBI" id="CHEBI:61557"/>
        <dbReference type="ChEBI" id="CHEBI:61560"/>
        <dbReference type="EC" id="1.17.4.2"/>
    </reaction>
</comment>
<feature type="domain" description="Homing endonuclease LAGLIDADG" evidence="13">
    <location>
        <begin position="267"/>
        <end position="327"/>
    </location>
</feature>
<dbReference type="InterPro" id="IPR050862">
    <property type="entry name" value="RdRp_reductase_class-2"/>
</dbReference>
<keyword evidence="5" id="KW-0235">DNA replication</keyword>
<dbReference type="GO" id="GO:0008998">
    <property type="term" value="F:ribonucleoside-triphosphate reductase (thioredoxin) activity"/>
    <property type="evidence" value="ECO:0007669"/>
    <property type="project" value="UniProtKB-EC"/>
</dbReference>
<dbReference type="EC" id="1.17.4.2" evidence="3"/>
<dbReference type="InterPro" id="IPR027434">
    <property type="entry name" value="Homing_endonucl"/>
</dbReference>
<evidence type="ECO:0000256" key="12">
    <source>
        <dbReference type="ARBA" id="ARBA00048987"/>
    </source>
</evidence>
<comment type="similarity">
    <text evidence="2">Belongs to the class II ribonucleoside-triphosphate reductase family.</text>
</comment>
<evidence type="ECO:0000259" key="14">
    <source>
        <dbReference type="Pfam" id="PF17975"/>
    </source>
</evidence>
<keyword evidence="9" id="KW-1015">Disulfide bond</keyword>
<evidence type="ECO:0000313" key="16">
    <source>
        <dbReference type="EMBL" id="CAB4143062.1"/>
    </source>
</evidence>
<evidence type="ECO:0000256" key="10">
    <source>
        <dbReference type="ARBA" id="ARBA00023284"/>
    </source>
</evidence>
<keyword evidence="4" id="KW-0846">Cobalamin</keyword>
<dbReference type="InterPro" id="IPR054158">
    <property type="entry name" value="RNR-II_ins_dom"/>
</dbReference>
<evidence type="ECO:0000256" key="1">
    <source>
        <dbReference type="ARBA" id="ARBA00001922"/>
    </source>
</evidence>
<evidence type="ECO:0000256" key="8">
    <source>
        <dbReference type="ARBA" id="ARBA00023002"/>
    </source>
</evidence>
<dbReference type="SUPFAM" id="SSF55608">
    <property type="entry name" value="Homing endonucleases"/>
    <property type="match status" value="1"/>
</dbReference>
<dbReference type="Pfam" id="PF17975">
    <property type="entry name" value="RNR_Alpha"/>
    <property type="match status" value="1"/>
</dbReference>
<feature type="domain" description="B12-dependent ribonucleotide reductase insertion" evidence="15">
    <location>
        <begin position="455"/>
        <end position="519"/>
    </location>
</feature>
<dbReference type="PROSITE" id="PS50817">
    <property type="entry name" value="INTEIN_N_TER"/>
    <property type="match status" value="1"/>
</dbReference>
<keyword evidence="7" id="KW-0651">Protein splicing</keyword>
<sequence>MTELYSENSWDTLSKIVYRRTYSRKKNDGTLESWADTVDRVIRGNTRLVTVDASEKEELRKIMLTRKGIPAGRGLWQSGTDTQEKLGGVSQNNCLTGDTEVVTREGIKTLAQLHTFSQNGFPSELFNGQSWEKCQINSFGFRDVYEVTLSRYGKEYKIKATDNHRWFARRTSKEELKEYTTETLPISGYIPRAQADSVRELSYEGIAHGIVFGDGSKTDVGDCKITLCGEKIELNKYFAKEFNENNYVAQLPFTYKDFPTLKHHISYLAGFFAGYFATDGSLPESGSATIASINKQNLEKLQGICSIIGVDYGQIRENVINGFNEEPHTVYVLPLYNIPEKYLLRKKHIENRKEKDNSKYTLGFKILNIEKLSEQELVYCPLVPTTSKFTLKYNILTGNCFFWTAENWEHFVYAQDYLMLGGGVGLSVEHRFVSKLPKLKKNVKIEHINTFDADFIVPDSREGWCELTRRILESYFVSGKSFTYSTKVIRGYGEPIHGFGGVASGPAPLIKFIEQLCELLSSRAGKHIRPIDAADIICMIGQMVVAGNVRRSAIIILGDCWDKEYLSCKQWAKGNIPNYRAFANYSVVCSDTADLHPEFWKTYQYGEPFGIINREAMQSFGRSSEFLNDHAIGVNPCAEICLENGEPCCLVEIPLMNIADEKEFIHVARHLYRYAKRVTLEHYHNSITDKVVKRNHRIGIGITGCLASPLFNAETLDRVYKSLSAEDILYSSVLGVPTSIRLTTIKPSGTVSKLLSQNGYEGIHAAYSSYFIQRIRFASDDPLVPILRNAGHNVEPQINFDGTKDHSTVVVDFYVAAPKNSPVADKDWTLQKQLDTVLLAQKYWSDNSVSVTIYYKKEDIPFIQTWLTENLSEIKSISFLLHSDHGFIQAPKEKISEEEYNRLTKKLKPVEFSAIAAGDFDSQDCAGGVCPVK</sequence>
<keyword evidence="10" id="KW-0676">Redox-active center</keyword>
<dbReference type="SUPFAM" id="SSF51998">
    <property type="entry name" value="PFL-like glycyl radical enzymes"/>
    <property type="match status" value="2"/>
</dbReference>
<reference evidence="16" key="1">
    <citation type="submission" date="2020-04" db="EMBL/GenBank/DDBJ databases">
        <authorList>
            <person name="Chiriac C."/>
            <person name="Salcher M."/>
            <person name="Ghai R."/>
            <person name="Kavagutti S V."/>
        </authorList>
    </citation>
    <scope>NUCLEOTIDE SEQUENCE</scope>
</reference>
<dbReference type="GO" id="GO:0004519">
    <property type="term" value="F:endonuclease activity"/>
    <property type="evidence" value="ECO:0007669"/>
    <property type="project" value="InterPro"/>
</dbReference>
<evidence type="ECO:0000256" key="4">
    <source>
        <dbReference type="ARBA" id="ARBA00022628"/>
    </source>
</evidence>
<accession>A0A6J5MA54</accession>
<gene>
    <name evidence="16" type="ORF">UFOVP434_70</name>
</gene>
<dbReference type="PANTHER" id="PTHR43371">
    <property type="entry name" value="VITAMIN B12-DEPENDENT RIBONUCLEOTIDE REDUCTASE"/>
    <property type="match status" value="1"/>
</dbReference>
<evidence type="ECO:0000256" key="9">
    <source>
        <dbReference type="ARBA" id="ARBA00023157"/>
    </source>
</evidence>
<organism evidence="16">
    <name type="scientific">uncultured Caudovirales phage</name>
    <dbReference type="NCBI Taxonomy" id="2100421"/>
    <lineage>
        <taxon>Viruses</taxon>
        <taxon>Duplodnaviria</taxon>
        <taxon>Heunggongvirae</taxon>
        <taxon>Uroviricota</taxon>
        <taxon>Caudoviricetes</taxon>
        <taxon>Peduoviridae</taxon>
        <taxon>Maltschvirus</taxon>
        <taxon>Maltschvirus maltsch</taxon>
    </lineage>
</organism>
<dbReference type="InterPro" id="IPR040763">
    <property type="entry name" value="RNR_alpha_hel"/>
</dbReference>
<proteinExistence type="inferred from homology"/>
<evidence type="ECO:0000256" key="5">
    <source>
        <dbReference type="ARBA" id="ARBA00022705"/>
    </source>
</evidence>
<protein>
    <recommendedName>
        <fullName evidence="3">ribonucleoside-triphosphate reductase (thioredoxin)</fullName>
        <ecNumber evidence="3">1.17.4.2</ecNumber>
    </recommendedName>
</protein>
<evidence type="ECO:0000256" key="2">
    <source>
        <dbReference type="ARBA" id="ARBA00005654"/>
    </source>
</evidence>
<dbReference type="EMBL" id="LR796415">
    <property type="protein sequence ID" value="CAB4143062.1"/>
    <property type="molecule type" value="Genomic_DNA"/>
</dbReference>
<dbReference type="PANTHER" id="PTHR43371:SF1">
    <property type="entry name" value="RIBONUCLEOSIDE-DIPHOSPHATE REDUCTASE"/>
    <property type="match status" value="1"/>
</dbReference>
<evidence type="ECO:0000256" key="3">
    <source>
        <dbReference type="ARBA" id="ARBA00012275"/>
    </source>
</evidence>
<keyword evidence="11" id="KW-0170">Cobalt</keyword>
<dbReference type="GO" id="GO:0006260">
    <property type="term" value="P:DNA replication"/>
    <property type="evidence" value="ECO:0007669"/>
    <property type="project" value="UniProtKB-KW"/>
</dbReference>
<dbReference type="Pfam" id="PF14528">
    <property type="entry name" value="LAGLIDADG_3"/>
    <property type="match status" value="1"/>
</dbReference>
<dbReference type="Pfam" id="PF21995">
    <property type="entry name" value="RNR-II_ins_dom"/>
    <property type="match status" value="1"/>
</dbReference>
<evidence type="ECO:0000256" key="11">
    <source>
        <dbReference type="ARBA" id="ARBA00023285"/>
    </source>
</evidence>
<evidence type="ECO:0000259" key="13">
    <source>
        <dbReference type="Pfam" id="PF14528"/>
    </source>
</evidence>
<dbReference type="InterPro" id="IPR004860">
    <property type="entry name" value="LAGLIDADG_dom"/>
</dbReference>
<keyword evidence="6" id="KW-0068">Autocatalytic cleavage</keyword>
<comment type="cofactor">
    <cofactor evidence="1">
        <name>adenosylcob(III)alamin</name>
        <dbReference type="ChEBI" id="CHEBI:18408"/>
    </cofactor>
</comment>
<keyword evidence="8" id="KW-0560">Oxidoreductase</keyword>